<dbReference type="EMBL" id="QQZY01000001">
    <property type="protein sequence ID" value="RDI76050.1"/>
    <property type="molecule type" value="Genomic_DNA"/>
</dbReference>
<evidence type="ECO:0000313" key="5">
    <source>
        <dbReference type="Proteomes" id="UP000254134"/>
    </source>
</evidence>
<feature type="signal peptide" evidence="3">
    <location>
        <begin position="1"/>
        <end position="21"/>
    </location>
</feature>
<proteinExistence type="predicted"/>
<keyword evidence="2" id="KW-1133">Transmembrane helix</keyword>
<evidence type="ECO:0000256" key="2">
    <source>
        <dbReference type="SAM" id="Phobius"/>
    </source>
</evidence>
<protein>
    <submittedName>
        <fullName evidence="4">Alphavirus glycoprotein J</fullName>
    </submittedName>
</protein>
<reference evidence="4 5" key="1">
    <citation type="submission" date="2018-07" db="EMBL/GenBank/DDBJ databases">
        <title>High-quality-draft genome sequence of Gaiella occulta.</title>
        <authorList>
            <person name="Severino R."/>
            <person name="Froufe H.J.C."/>
            <person name="Rainey F.A."/>
            <person name="Barroso C."/>
            <person name="Albuquerque L."/>
            <person name="Lobo-Da-Cunha A."/>
            <person name="Da Costa M.S."/>
            <person name="Egas C."/>
        </authorList>
    </citation>
    <scope>NUCLEOTIDE SEQUENCE [LARGE SCALE GENOMIC DNA]</scope>
    <source>
        <strain evidence="4 5">F2-233</strain>
    </source>
</reference>
<evidence type="ECO:0000313" key="4">
    <source>
        <dbReference type="EMBL" id="RDI76050.1"/>
    </source>
</evidence>
<accession>A0A7M2Z181</accession>
<comment type="caution">
    <text evidence="4">The sequence shown here is derived from an EMBL/GenBank/DDBJ whole genome shotgun (WGS) entry which is preliminary data.</text>
</comment>
<gene>
    <name evidence="4" type="ORF">Gocc_0469</name>
</gene>
<feature type="transmembrane region" description="Helical" evidence="2">
    <location>
        <begin position="136"/>
        <end position="157"/>
    </location>
</feature>
<keyword evidence="2" id="KW-0812">Transmembrane</keyword>
<name>A0A7M2Z181_9ACTN</name>
<feature type="region of interest" description="Disordered" evidence="1">
    <location>
        <begin position="78"/>
        <end position="131"/>
    </location>
</feature>
<dbReference type="AlphaFoldDB" id="A0A7M2Z181"/>
<sequence>MLAAAVALVVLAAVAAGSAEAKKKPSCAEQVVADWYNDGRVNTIYPLHCYREAIDSLATDLIDYSNAPEEIGRAWAFAKQGKPDPGGKGPVVRPGTGKTSTGKTPTGRTATDSTPTDTTAAPGTIPDTSGPSAVPIPLIVLGGLAVLLLAAGSAGYLTRRRNGGDGDDGAPPAAL</sequence>
<dbReference type="InterPro" id="IPR004913">
    <property type="entry name" value="Herpes_gJ"/>
</dbReference>
<dbReference type="Pfam" id="PF03229">
    <property type="entry name" value="Alpha_GJ"/>
    <property type="match status" value="1"/>
</dbReference>
<evidence type="ECO:0000256" key="3">
    <source>
        <dbReference type="SAM" id="SignalP"/>
    </source>
</evidence>
<feature type="chain" id="PRO_5029705760" evidence="3">
    <location>
        <begin position="22"/>
        <end position="175"/>
    </location>
</feature>
<keyword evidence="3" id="KW-0732">Signal</keyword>
<keyword evidence="5" id="KW-1185">Reference proteome</keyword>
<keyword evidence="2" id="KW-0472">Membrane</keyword>
<reference evidence="5" key="2">
    <citation type="journal article" date="2019" name="MicrobiologyOpen">
        <title>High-quality draft genome sequence of Gaiella occulta isolated from a 150 meter deep mineral water borehole and comparison with the genome sequences of other deep-branching lineages of the phylum Actinobacteria.</title>
        <authorList>
            <person name="Severino R."/>
            <person name="Froufe H.J.C."/>
            <person name="Barroso C."/>
            <person name="Albuquerque L."/>
            <person name="Lobo-da-Cunha A."/>
            <person name="da Costa M.S."/>
            <person name="Egas C."/>
        </authorList>
    </citation>
    <scope>NUCLEOTIDE SEQUENCE [LARGE SCALE GENOMIC DNA]</scope>
    <source>
        <strain evidence="5">F2-233</strain>
    </source>
</reference>
<evidence type="ECO:0000256" key="1">
    <source>
        <dbReference type="SAM" id="MobiDB-lite"/>
    </source>
</evidence>
<organism evidence="4 5">
    <name type="scientific">Gaiella occulta</name>
    <dbReference type="NCBI Taxonomy" id="1002870"/>
    <lineage>
        <taxon>Bacteria</taxon>
        <taxon>Bacillati</taxon>
        <taxon>Actinomycetota</taxon>
        <taxon>Thermoleophilia</taxon>
        <taxon>Gaiellales</taxon>
        <taxon>Gaiellaceae</taxon>
        <taxon>Gaiella</taxon>
    </lineage>
</organism>
<feature type="compositionally biased region" description="Low complexity" evidence="1">
    <location>
        <begin position="90"/>
        <end position="128"/>
    </location>
</feature>
<dbReference type="Proteomes" id="UP000254134">
    <property type="component" value="Unassembled WGS sequence"/>
</dbReference>